<dbReference type="STRING" id="993689.GCA_002077135_02462"/>
<evidence type="ECO:0000313" key="4">
    <source>
        <dbReference type="Proteomes" id="UP000307749"/>
    </source>
</evidence>
<feature type="signal peptide" evidence="2">
    <location>
        <begin position="1"/>
        <end position="28"/>
    </location>
</feature>
<proteinExistence type="inferred from homology"/>
<organism evidence="3 4">
    <name type="scientific">Metallibacterium scheffleri</name>
    <dbReference type="NCBI Taxonomy" id="993689"/>
    <lineage>
        <taxon>Bacteria</taxon>
        <taxon>Pseudomonadati</taxon>
        <taxon>Pseudomonadota</taxon>
        <taxon>Gammaproteobacteria</taxon>
        <taxon>Lysobacterales</taxon>
        <taxon>Rhodanobacteraceae</taxon>
        <taxon>Metallibacterium</taxon>
    </lineage>
</organism>
<accession>A0A4S3KJ47</accession>
<evidence type="ECO:0000256" key="2">
    <source>
        <dbReference type="SAM" id="SignalP"/>
    </source>
</evidence>
<dbReference type="Proteomes" id="UP000307749">
    <property type="component" value="Unassembled WGS sequence"/>
</dbReference>
<protein>
    <submittedName>
        <fullName evidence="3">Uncharacterized protein</fullName>
    </submittedName>
</protein>
<dbReference type="InterPro" id="IPR045584">
    <property type="entry name" value="Pilin-like"/>
</dbReference>
<dbReference type="GO" id="GO:0009289">
    <property type="term" value="C:pilus"/>
    <property type="evidence" value="ECO:0007669"/>
    <property type="project" value="InterPro"/>
</dbReference>
<comment type="similarity">
    <text evidence="1">Belongs to the N-Me-Phe pilin family.</text>
</comment>
<keyword evidence="2" id="KW-0732">Signal</keyword>
<dbReference type="AlphaFoldDB" id="A0A4S3KJ47"/>
<gene>
    <name evidence="3" type="ORF">B1806_12610</name>
</gene>
<evidence type="ECO:0000313" key="3">
    <source>
        <dbReference type="EMBL" id="THD08783.1"/>
    </source>
</evidence>
<evidence type="ECO:0000256" key="1">
    <source>
        <dbReference type="ARBA" id="ARBA00005233"/>
    </source>
</evidence>
<sequence>MRSEDTAMRRFIVLLASLLTLLSATALAAPPATTTAAPAATVIKGPEINPQELHIALSSLLLAATKMAIEDAIKRGKAPDSNAAAHVGEPDYLTSNEISSITVHKGGVLQVHFTSAVSPDLTGVWLTPTRAGDSVKWSCISHDIPQITDVESYCSYQPKAH</sequence>
<dbReference type="InterPro" id="IPR001082">
    <property type="entry name" value="Pilin"/>
</dbReference>
<dbReference type="Gene3D" id="3.30.700.10">
    <property type="entry name" value="Glycoprotein, Type 4 Pilin"/>
    <property type="match status" value="1"/>
</dbReference>
<dbReference type="EMBL" id="MWQO01000045">
    <property type="protein sequence ID" value="THD08783.1"/>
    <property type="molecule type" value="Genomic_DNA"/>
</dbReference>
<reference evidence="3 4" key="1">
    <citation type="submission" date="2017-02" db="EMBL/GenBank/DDBJ databases">
        <title>Whole genome sequencing of Metallibacterium scheffleri DSM 24874 (T).</title>
        <authorList>
            <person name="Kumar S."/>
            <person name="Patil P."/>
            <person name="Patil P.B."/>
        </authorList>
    </citation>
    <scope>NUCLEOTIDE SEQUENCE [LARGE SCALE GENOMIC DNA]</scope>
    <source>
        <strain evidence="3 4">DSM 24874</strain>
    </source>
</reference>
<feature type="chain" id="PRO_5020309623" evidence="2">
    <location>
        <begin position="29"/>
        <end position="161"/>
    </location>
</feature>
<dbReference type="GO" id="GO:0007155">
    <property type="term" value="P:cell adhesion"/>
    <property type="evidence" value="ECO:0007669"/>
    <property type="project" value="InterPro"/>
</dbReference>
<keyword evidence="4" id="KW-1185">Reference proteome</keyword>
<name>A0A4S3KJ47_9GAMM</name>
<comment type="caution">
    <text evidence="3">The sequence shown here is derived from an EMBL/GenBank/DDBJ whole genome shotgun (WGS) entry which is preliminary data.</text>
</comment>
<dbReference type="SUPFAM" id="SSF54523">
    <property type="entry name" value="Pili subunits"/>
    <property type="match status" value="1"/>
</dbReference>
<dbReference type="Pfam" id="PF00114">
    <property type="entry name" value="Pilin"/>
    <property type="match status" value="1"/>
</dbReference>